<keyword evidence="1 3" id="KW-0378">Hydrolase</keyword>
<accession>A0ABT0HRN9</accession>
<gene>
    <name evidence="5" type="ORF">M0L20_23485</name>
</gene>
<protein>
    <submittedName>
        <fullName evidence="5">Glycoside hydrolase family 5 protein</fullName>
    </submittedName>
</protein>
<sequence length="350" mass="39854">MKQYFSVSLLFLVSLGINLPREQDMSTLTKRPPAAFGLNLAGAEFGSEMPGRYEKTYSYPGIADLDYCKAKGMTLIRLPFRWERIQSEKNGDLDAMGLARVKKFVEGAKQRGIWVILDLHNYGRRFIDGTEQRIGSPQLSVADVGDVWRKLAGEFKEYDNIWGYGLMNEPHDMLTTTPWFTIAQSSIRQIRNVDTKTAILVGGDSWSSAERWPRVSDNLKNLVDPANNLLFEAHIYFDNDASGAYKHSYDDEKASPTTGIERVKPFVNWLQTNQLKGFIGEYGVPDNDPRWLVTLDNFLQYIQTNCLGGTYWAAGSRWGDYFLAVTPRKGVDRPQMQVLEKYKQANRTCQ</sequence>
<proteinExistence type="inferred from homology"/>
<evidence type="ECO:0000313" key="5">
    <source>
        <dbReference type="EMBL" id="MCK8494852.1"/>
    </source>
</evidence>
<dbReference type="SUPFAM" id="SSF51445">
    <property type="entry name" value="(Trans)glycosidases"/>
    <property type="match status" value="1"/>
</dbReference>
<keyword evidence="6" id="KW-1185">Reference proteome</keyword>
<dbReference type="Gene3D" id="3.20.20.80">
    <property type="entry name" value="Glycosidases"/>
    <property type="match status" value="1"/>
</dbReference>
<evidence type="ECO:0000256" key="2">
    <source>
        <dbReference type="ARBA" id="ARBA00023295"/>
    </source>
</evidence>
<evidence type="ECO:0000259" key="4">
    <source>
        <dbReference type="Pfam" id="PF00150"/>
    </source>
</evidence>
<comment type="caution">
    <text evidence="5">The sequence shown here is derived from an EMBL/GenBank/DDBJ whole genome shotgun (WGS) entry which is preliminary data.</text>
</comment>
<evidence type="ECO:0000313" key="6">
    <source>
        <dbReference type="Proteomes" id="UP001202180"/>
    </source>
</evidence>
<name>A0ABT0HRN9_9BACT</name>
<dbReference type="InterPro" id="IPR001547">
    <property type="entry name" value="Glyco_hydro_5"/>
</dbReference>
<evidence type="ECO:0000256" key="3">
    <source>
        <dbReference type="RuleBase" id="RU361153"/>
    </source>
</evidence>
<dbReference type="EMBL" id="JALPRF010000005">
    <property type="protein sequence ID" value="MCK8494852.1"/>
    <property type="molecule type" value="Genomic_DNA"/>
</dbReference>
<feature type="domain" description="Glycoside hydrolase family 5" evidence="4">
    <location>
        <begin position="56"/>
        <end position="315"/>
    </location>
</feature>
<dbReference type="PANTHER" id="PTHR34142">
    <property type="entry name" value="ENDO-BETA-1,4-GLUCANASE A"/>
    <property type="match status" value="1"/>
</dbReference>
<reference evidence="5 6" key="1">
    <citation type="submission" date="2022-04" db="EMBL/GenBank/DDBJ databases">
        <title>Spirosoma sp. strain RP8 genome sequencing and assembly.</title>
        <authorList>
            <person name="Jung Y."/>
        </authorList>
    </citation>
    <scope>NUCLEOTIDE SEQUENCE [LARGE SCALE GENOMIC DNA]</scope>
    <source>
        <strain evidence="5 6">RP8</strain>
    </source>
</reference>
<keyword evidence="2 3" id="KW-0326">Glycosidase</keyword>
<dbReference type="RefSeq" id="WP_248479457.1">
    <property type="nucleotide sequence ID" value="NZ_JALPRF010000005.1"/>
</dbReference>
<dbReference type="Proteomes" id="UP001202180">
    <property type="component" value="Unassembled WGS sequence"/>
</dbReference>
<dbReference type="InterPro" id="IPR017853">
    <property type="entry name" value="GH"/>
</dbReference>
<dbReference type="GO" id="GO:0016787">
    <property type="term" value="F:hydrolase activity"/>
    <property type="evidence" value="ECO:0007669"/>
    <property type="project" value="UniProtKB-KW"/>
</dbReference>
<evidence type="ECO:0000256" key="1">
    <source>
        <dbReference type="ARBA" id="ARBA00022801"/>
    </source>
</evidence>
<dbReference type="PANTHER" id="PTHR34142:SF1">
    <property type="entry name" value="GLYCOSIDE HYDROLASE FAMILY 5 DOMAIN-CONTAINING PROTEIN"/>
    <property type="match status" value="1"/>
</dbReference>
<organism evidence="5 6">
    <name type="scientific">Spirosoma liriopis</name>
    <dbReference type="NCBI Taxonomy" id="2937440"/>
    <lineage>
        <taxon>Bacteria</taxon>
        <taxon>Pseudomonadati</taxon>
        <taxon>Bacteroidota</taxon>
        <taxon>Cytophagia</taxon>
        <taxon>Cytophagales</taxon>
        <taxon>Cytophagaceae</taxon>
        <taxon>Spirosoma</taxon>
    </lineage>
</organism>
<dbReference type="Pfam" id="PF00150">
    <property type="entry name" value="Cellulase"/>
    <property type="match status" value="1"/>
</dbReference>
<comment type="similarity">
    <text evidence="3">Belongs to the glycosyl hydrolase 5 (cellulase A) family.</text>
</comment>